<accession>A0ABT9DC24</accession>
<reference evidence="2 3" key="1">
    <citation type="submission" date="2023-07" db="EMBL/GenBank/DDBJ databases">
        <title>Description of novel actinomycetes strains, isolated from tidal flat sediment.</title>
        <authorList>
            <person name="Lu C."/>
        </authorList>
    </citation>
    <scope>NUCLEOTIDE SEQUENCE [LARGE SCALE GENOMIC DNA]</scope>
    <source>
        <strain evidence="2 3">SYSU T00b441</strain>
    </source>
</reference>
<comment type="caution">
    <text evidence="2">The sequence shown here is derived from an EMBL/GenBank/DDBJ whole genome shotgun (WGS) entry which is preliminary data.</text>
</comment>
<dbReference type="EMBL" id="JAUQYP010000001">
    <property type="protein sequence ID" value="MDO8106497.1"/>
    <property type="molecule type" value="Genomic_DNA"/>
</dbReference>
<dbReference type="InterPro" id="IPR015035">
    <property type="entry name" value="DUF1918"/>
</dbReference>
<dbReference type="SUPFAM" id="SSF143212">
    <property type="entry name" value="Rv2632c-like"/>
    <property type="match status" value="1"/>
</dbReference>
<dbReference type="SUPFAM" id="SSF50118">
    <property type="entry name" value="Cell growth inhibitor/plasmid maintenance toxic component"/>
    <property type="match status" value="1"/>
</dbReference>
<dbReference type="InterPro" id="IPR015057">
    <property type="entry name" value="Rv2632c-like"/>
</dbReference>
<evidence type="ECO:0000259" key="1">
    <source>
        <dbReference type="Pfam" id="PF08940"/>
    </source>
</evidence>
<keyword evidence="3" id="KW-1185">Reference proteome</keyword>
<dbReference type="Proteomes" id="UP001232536">
    <property type="component" value="Unassembled WGS sequence"/>
</dbReference>
<dbReference type="InterPro" id="IPR038070">
    <property type="entry name" value="Rv2632c-like_sf"/>
</dbReference>
<feature type="domain" description="DUF1918" evidence="1">
    <location>
        <begin position="1"/>
        <end position="58"/>
    </location>
</feature>
<dbReference type="Gene3D" id="2.30.30.440">
    <property type="entry name" value="Domain of unknown function DUF1918"/>
    <property type="match status" value="1"/>
</dbReference>
<organism evidence="2 3">
    <name type="scientific">Actinotalea lenta</name>
    <dbReference type="NCBI Taxonomy" id="3064654"/>
    <lineage>
        <taxon>Bacteria</taxon>
        <taxon>Bacillati</taxon>
        <taxon>Actinomycetota</taxon>
        <taxon>Actinomycetes</taxon>
        <taxon>Micrococcales</taxon>
        <taxon>Cellulomonadaceae</taxon>
        <taxon>Actinotalea</taxon>
    </lineage>
</organism>
<dbReference type="Pfam" id="PF08962">
    <property type="entry name" value="Rv2632c-like"/>
    <property type="match status" value="1"/>
</dbReference>
<protein>
    <submittedName>
        <fullName evidence="2">DUF1918 domain-containing protein</fullName>
    </submittedName>
</protein>
<dbReference type="RefSeq" id="WP_304600150.1">
    <property type="nucleotide sequence ID" value="NZ_JAUQYO010000001.1"/>
</dbReference>
<sequence>MKASEGDRLVLASSVVDGAVRDGTIVAVRGPDGSPPYMVRWFDTGEESMVFPGPDAHVEHGGGAHHGHGGGTATAATWRVQVTLSHEGPQTTAQAVLVAGQPDHLDAVGRARRNPEDEPDVIIGDEVAVARALRRLADRLIDSAEDEIGEHTGHSAHVHS</sequence>
<dbReference type="Gene3D" id="3.30.160.240">
    <property type="entry name" value="Rv1738"/>
    <property type="match status" value="1"/>
</dbReference>
<proteinExistence type="predicted"/>
<gene>
    <name evidence="2" type="ORF">Q6348_04725</name>
</gene>
<name>A0ABT9DC24_9CELL</name>
<evidence type="ECO:0000313" key="3">
    <source>
        <dbReference type="Proteomes" id="UP001232536"/>
    </source>
</evidence>
<dbReference type="Pfam" id="PF08940">
    <property type="entry name" value="DUF1918"/>
    <property type="match status" value="1"/>
</dbReference>
<evidence type="ECO:0000313" key="2">
    <source>
        <dbReference type="EMBL" id="MDO8106497.1"/>
    </source>
</evidence>